<comment type="caution">
    <text evidence="2">The sequence shown here is derived from an EMBL/GenBank/DDBJ whole genome shotgun (WGS) entry which is preliminary data.</text>
</comment>
<gene>
    <name evidence="2" type="ORF">JK361_37605</name>
</gene>
<feature type="signal peptide" evidence="1">
    <location>
        <begin position="1"/>
        <end position="24"/>
    </location>
</feature>
<dbReference type="RefSeq" id="WP_201827049.1">
    <property type="nucleotide sequence ID" value="NZ_JAERRH010000031.1"/>
</dbReference>
<name>A0ABS1PCV5_9ACTN</name>
<evidence type="ECO:0000256" key="1">
    <source>
        <dbReference type="SAM" id="SignalP"/>
    </source>
</evidence>
<evidence type="ECO:0000313" key="3">
    <source>
        <dbReference type="Proteomes" id="UP000621386"/>
    </source>
</evidence>
<keyword evidence="3" id="KW-1185">Reference proteome</keyword>
<dbReference type="Proteomes" id="UP000621386">
    <property type="component" value="Unassembled WGS sequence"/>
</dbReference>
<reference evidence="2 3" key="1">
    <citation type="submission" date="2021-01" db="EMBL/GenBank/DDBJ databases">
        <title>WGS of actinomycetes isolated from Thailand.</title>
        <authorList>
            <person name="Thawai C."/>
        </authorList>
    </citation>
    <scope>NUCLEOTIDE SEQUENCE [LARGE SCALE GENOMIC DNA]</scope>
    <source>
        <strain evidence="2 3">CH5-8</strain>
    </source>
</reference>
<keyword evidence="1" id="KW-0732">Signal</keyword>
<proteinExistence type="predicted"/>
<evidence type="ECO:0008006" key="4">
    <source>
        <dbReference type="Google" id="ProtNLM"/>
    </source>
</evidence>
<organism evidence="2 3">
    <name type="scientific">Streptomyces musisoli</name>
    <dbReference type="NCBI Taxonomy" id="2802280"/>
    <lineage>
        <taxon>Bacteria</taxon>
        <taxon>Bacillati</taxon>
        <taxon>Actinomycetota</taxon>
        <taxon>Actinomycetes</taxon>
        <taxon>Kitasatosporales</taxon>
        <taxon>Streptomycetaceae</taxon>
        <taxon>Streptomyces</taxon>
    </lineage>
</organism>
<sequence length="83" mass="8102">MMTKLLATAALTLSAAALTAPAHAQDHAHTHAQGHAHDHWTATGTALCAGGMAAGPVVRTVSPVPLTGAAPACGKGSLLHHGG</sequence>
<accession>A0ABS1PCV5</accession>
<dbReference type="EMBL" id="JAERRH010000031">
    <property type="protein sequence ID" value="MBL1110208.1"/>
    <property type="molecule type" value="Genomic_DNA"/>
</dbReference>
<evidence type="ECO:0000313" key="2">
    <source>
        <dbReference type="EMBL" id="MBL1110208.1"/>
    </source>
</evidence>
<feature type="chain" id="PRO_5046187994" description="Chaplin domain-containing protein" evidence="1">
    <location>
        <begin position="25"/>
        <end position="83"/>
    </location>
</feature>
<protein>
    <recommendedName>
        <fullName evidence="4">Chaplin domain-containing protein</fullName>
    </recommendedName>
</protein>